<keyword evidence="3" id="KW-1185">Reference proteome</keyword>
<comment type="caution">
    <text evidence="2">The sequence shown here is derived from an EMBL/GenBank/DDBJ whole genome shotgun (WGS) entry which is preliminary data.</text>
</comment>
<feature type="region of interest" description="Disordered" evidence="1">
    <location>
        <begin position="61"/>
        <end position="97"/>
    </location>
</feature>
<gene>
    <name evidence="2" type="ORF">QTN47_27330</name>
</gene>
<evidence type="ECO:0000313" key="3">
    <source>
        <dbReference type="Proteomes" id="UP001560573"/>
    </source>
</evidence>
<protein>
    <submittedName>
        <fullName evidence="2">Uncharacterized protein</fullName>
    </submittedName>
</protein>
<dbReference type="EMBL" id="JAULBC010000015">
    <property type="protein sequence ID" value="MEX6691252.1"/>
    <property type="molecule type" value="Genomic_DNA"/>
</dbReference>
<accession>A0ABV3ZN56</accession>
<proteinExistence type="predicted"/>
<evidence type="ECO:0000256" key="1">
    <source>
        <dbReference type="SAM" id="MobiDB-lite"/>
    </source>
</evidence>
<name>A0ABV3ZN56_9BACT</name>
<reference evidence="2 3" key="1">
    <citation type="submission" date="2023-07" db="EMBL/GenBank/DDBJ databases">
        <authorList>
            <person name="Lian W.-H."/>
        </authorList>
    </citation>
    <scope>NUCLEOTIDE SEQUENCE [LARGE SCALE GENOMIC DNA]</scope>
    <source>
        <strain evidence="2 3">SYSU DXS3180</strain>
    </source>
</reference>
<feature type="compositionally biased region" description="Basic and acidic residues" evidence="1">
    <location>
        <begin position="61"/>
        <end position="96"/>
    </location>
</feature>
<evidence type="ECO:0000313" key="2">
    <source>
        <dbReference type="EMBL" id="MEX6691252.1"/>
    </source>
</evidence>
<dbReference type="RefSeq" id="WP_369332668.1">
    <property type="nucleotide sequence ID" value="NZ_JAULBC010000015.1"/>
</dbReference>
<sequence>MKQKLLAQLIVKYPGVSRIFLGLYADKLSAKVTEESQIQGVIDELENLPISIPDLAAEFQKEGDRRVTEAQKKAAEKKPGEGGKTEEDKTDPKTDDTATLLKTLLQEVQTLKADKAKTSMQTKAAEKLKDIPARFYDKRALPEKDEDLEAFVQEVNDDYNAFRQEMVDKGLAINTPPAGGKSAASATTVDPDIVAFGKKQSESVKK</sequence>
<dbReference type="Proteomes" id="UP001560573">
    <property type="component" value="Unassembled WGS sequence"/>
</dbReference>
<organism evidence="2 3">
    <name type="scientific">Danxiaibacter flavus</name>
    <dbReference type="NCBI Taxonomy" id="3049108"/>
    <lineage>
        <taxon>Bacteria</taxon>
        <taxon>Pseudomonadati</taxon>
        <taxon>Bacteroidota</taxon>
        <taxon>Chitinophagia</taxon>
        <taxon>Chitinophagales</taxon>
        <taxon>Chitinophagaceae</taxon>
        <taxon>Danxiaibacter</taxon>
    </lineage>
</organism>